<evidence type="ECO:0000313" key="9">
    <source>
        <dbReference type="Proteomes" id="UP000003113"/>
    </source>
</evidence>
<evidence type="ECO:0000259" key="7">
    <source>
        <dbReference type="Pfam" id="PF00324"/>
    </source>
</evidence>
<evidence type="ECO:0000313" key="8">
    <source>
        <dbReference type="EMBL" id="EHK68230.1"/>
    </source>
</evidence>
<feature type="transmembrane region" description="Helical" evidence="6">
    <location>
        <begin position="428"/>
        <end position="446"/>
    </location>
</feature>
<dbReference type="AlphaFoldDB" id="H0F0F4"/>
<comment type="caution">
    <text evidence="8">The sequence shown here is derived from an EMBL/GenBank/DDBJ whole genome shotgun (WGS) entry which is preliminary data.</text>
</comment>
<protein>
    <submittedName>
        <fullName evidence="8">Amino acid permease</fullName>
    </submittedName>
</protein>
<dbReference type="Pfam" id="PF00324">
    <property type="entry name" value="AA_permease"/>
    <property type="match status" value="1"/>
</dbReference>
<feature type="transmembrane region" description="Helical" evidence="6">
    <location>
        <begin position="237"/>
        <end position="261"/>
    </location>
</feature>
<accession>H0F0F4</accession>
<feature type="transmembrane region" description="Helical" evidence="6">
    <location>
        <begin position="12"/>
        <end position="33"/>
    </location>
</feature>
<dbReference type="OrthoDB" id="8655994at2"/>
<dbReference type="PANTHER" id="PTHR43495">
    <property type="entry name" value="GABA PERMEASE"/>
    <property type="match status" value="1"/>
</dbReference>
<keyword evidence="4 6" id="KW-1133">Transmembrane helix</keyword>
<dbReference type="PANTHER" id="PTHR43495:SF5">
    <property type="entry name" value="GAMMA-AMINOBUTYRIC ACID PERMEASE"/>
    <property type="match status" value="1"/>
</dbReference>
<name>H0F0F4_9BURK</name>
<evidence type="ECO:0000256" key="1">
    <source>
        <dbReference type="ARBA" id="ARBA00004141"/>
    </source>
</evidence>
<reference evidence="8 9" key="1">
    <citation type="journal article" date="2012" name="J. Bacteriol.">
        <title>Genome sequence of the highly efficient arsenite-oxidizing bacterium Achromobacter arsenitoxydans SY8.</title>
        <authorList>
            <person name="Li X."/>
            <person name="Hu Y."/>
            <person name="Gong J."/>
            <person name="Lin Y."/>
            <person name="Johnstone L."/>
            <person name="Rensing C."/>
            <person name="Wang G."/>
        </authorList>
    </citation>
    <scope>NUCLEOTIDE SEQUENCE [LARGE SCALE GENOMIC DNA]</scope>
    <source>
        <strain evidence="8 9">SY8</strain>
    </source>
</reference>
<feature type="transmembrane region" description="Helical" evidence="6">
    <location>
        <begin position="360"/>
        <end position="381"/>
    </location>
</feature>
<feature type="transmembrane region" description="Helical" evidence="6">
    <location>
        <begin position="335"/>
        <end position="354"/>
    </location>
</feature>
<dbReference type="GO" id="GO:0016020">
    <property type="term" value="C:membrane"/>
    <property type="evidence" value="ECO:0007669"/>
    <property type="project" value="UniProtKB-SubCell"/>
</dbReference>
<organism evidence="8 9">
    <name type="scientific">Achromobacter arsenitoxydans SY8</name>
    <dbReference type="NCBI Taxonomy" id="477184"/>
    <lineage>
        <taxon>Bacteria</taxon>
        <taxon>Pseudomonadati</taxon>
        <taxon>Pseudomonadota</taxon>
        <taxon>Betaproteobacteria</taxon>
        <taxon>Burkholderiales</taxon>
        <taxon>Alcaligenaceae</taxon>
        <taxon>Achromobacter</taxon>
    </lineage>
</organism>
<feature type="transmembrane region" description="Helical" evidence="6">
    <location>
        <begin position="163"/>
        <end position="183"/>
    </location>
</feature>
<evidence type="ECO:0000256" key="5">
    <source>
        <dbReference type="ARBA" id="ARBA00023136"/>
    </source>
</evidence>
<feature type="transmembrane region" description="Helical" evidence="6">
    <location>
        <begin position="281"/>
        <end position="300"/>
    </location>
</feature>
<dbReference type="InterPro" id="IPR004841">
    <property type="entry name" value="AA-permease/SLC12A_dom"/>
</dbReference>
<proteinExistence type="predicted"/>
<evidence type="ECO:0000256" key="6">
    <source>
        <dbReference type="SAM" id="Phobius"/>
    </source>
</evidence>
<feature type="transmembrane region" description="Helical" evidence="6">
    <location>
        <begin position="129"/>
        <end position="151"/>
    </location>
</feature>
<evidence type="ECO:0000256" key="2">
    <source>
        <dbReference type="ARBA" id="ARBA00022448"/>
    </source>
</evidence>
<feature type="transmembrane region" description="Helical" evidence="6">
    <location>
        <begin position="95"/>
        <end position="117"/>
    </location>
</feature>
<sequence>MSISSIILREAGLPAVLSGGQMSMVAFGTVISYGLVSGSAFPLFAAGLAAVPAYLAGALVALALMACLSLLAARYPTPGAFGSYAESHLGPAAGFMVRAAYFISFVLIIGTEVSLLAPVVRAWAPQINAGLMLATALAGIAAVNVLGARSFARCEVALSAAKILALVALVGLAFHYAVSGAQMPARAPVDLSLVIQNVPFSGVWQAFLLAVLGFVGIESLAIVAAETKATAQALRRGMRLASLAVVGLALAAVTASAALVHSGKVSLFQPPFATLLELAGMPWPNTLFRVLVVVTVLSVLNSQMYCASRMLFSLARAGQAPGVLGRSSASGPARAVIATAGLSLTVFLVNAWSADGFHTIATAVATTGLLGVWFAIFLTCLRYWRGRYVPAADGSKPRRLGALTAGCCAVLIAAIAMSTMAVDAFSSTLRIGLPFLLLLWLGYVVLTRALQWKRSQPSAPGSQTACAPVN</sequence>
<comment type="subcellular location">
    <subcellularLocation>
        <location evidence="1">Membrane</location>
        <topology evidence="1">Multi-pass membrane protein</topology>
    </subcellularLocation>
</comment>
<keyword evidence="5 6" id="KW-0472">Membrane</keyword>
<evidence type="ECO:0000256" key="3">
    <source>
        <dbReference type="ARBA" id="ARBA00022692"/>
    </source>
</evidence>
<dbReference type="PATRIC" id="fig|477184.5.peg.249"/>
<feature type="transmembrane region" description="Helical" evidence="6">
    <location>
        <begin position="203"/>
        <end position="225"/>
    </location>
</feature>
<feature type="domain" description="Amino acid permease/ SLC12A" evidence="7">
    <location>
        <begin position="22"/>
        <end position="415"/>
    </location>
</feature>
<dbReference type="Proteomes" id="UP000003113">
    <property type="component" value="Unassembled WGS sequence"/>
</dbReference>
<dbReference type="GO" id="GO:0055085">
    <property type="term" value="P:transmembrane transport"/>
    <property type="evidence" value="ECO:0007669"/>
    <property type="project" value="InterPro"/>
</dbReference>
<feature type="transmembrane region" description="Helical" evidence="6">
    <location>
        <begin position="402"/>
        <end position="422"/>
    </location>
</feature>
<dbReference type="Gene3D" id="1.20.1740.10">
    <property type="entry name" value="Amino acid/polyamine transporter I"/>
    <property type="match status" value="1"/>
</dbReference>
<gene>
    <name evidence="8" type="ORF">KYC_01285</name>
</gene>
<dbReference type="eggNOG" id="COG1113">
    <property type="taxonomic scope" value="Bacteria"/>
</dbReference>
<feature type="transmembrane region" description="Helical" evidence="6">
    <location>
        <begin position="53"/>
        <end position="75"/>
    </location>
</feature>
<dbReference type="PIRSF" id="PIRSF006060">
    <property type="entry name" value="AA_transporter"/>
    <property type="match status" value="1"/>
</dbReference>
<evidence type="ECO:0000256" key="4">
    <source>
        <dbReference type="ARBA" id="ARBA00022989"/>
    </source>
</evidence>
<dbReference type="EMBL" id="AGUF01000007">
    <property type="protein sequence ID" value="EHK68230.1"/>
    <property type="molecule type" value="Genomic_DNA"/>
</dbReference>
<dbReference type="RefSeq" id="WP_008158027.1">
    <property type="nucleotide sequence ID" value="NZ_AGUF01000007.1"/>
</dbReference>
<keyword evidence="2" id="KW-0813">Transport</keyword>
<keyword evidence="9" id="KW-1185">Reference proteome</keyword>
<keyword evidence="3 6" id="KW-0812">Transmembrane</keyword>